<name>Q0RJG3_FRAAA</name>
<dbReference type="KEGG" id="fal:FRAAL3706"/>
<proteinExistence type="predicted"/>
<keyword evidence="3" id="KW-1185">Reference proteome</keyword>
<evidence type="ECO:0008006" key="4">
    <source>
        <dbReference type="Google" id="ProtNLM"/>
    </source>
</evidence>
<evidence type="ECO:0000256" key="1">
    <source>
        <dbReference type="SAM" id="MobiDB-lite"/>
    </source>
</evidence>
<protein>
    <recommendedName>
        <fullName evidence="4">DUF2599 domain-containing protein</fullName>
    </recommendedName>
</protein>
<dbReference type="eggNOG" id="ENOG5033HEM">
    <property type="taxonomic scope" value="Bacteria"/>
</dbReference>
<feature type="compositionally biased region" description="Low complexity" evidence="1">
    <location>
        <begin position="47"/>
        <end position="57"/>
    </location>
</feature>
<dbReference type="Pfam" id="PF10783">
    <property type="entry name" value="DUF2599"/>
    <property type="match status" value="1"/>
</dbReference>
<dbReference type="AlphaFoldDB" id="Q0RJG3"/>
<dbReference type="HOGENOM" id="CLU_1218327_0_0_11"/>
<feature type="region of interest" description="Disordered" evidence="1">
    <location>
        <begin position="185"/>
        <end position="214"/>
    </location>
</feature>
<evidence type="ECO:0000313" key="2">
    <source>
        <dbReference type="EMBL" id="CAJ62349.1"/>
    </source>
</evidence>
<dbReference type="EMBL" id="CT573213">
    <property type="protein sequence ID" value="CAJ62349.1"/>
    <property type="molecule type" value="Genomic_DNA"/>
</dbReference>
<organism evidence="2 3">
    <name type="scientific">Frankia alni (strain DSM 45986 / CECT 9034 / ACN14a)</name>
    <dbReference type="NCBI Taxonomy" id="326424"/>
    <lineage>
        <taxon>Bacteria</taxon>
        <taxon>Bacillati</taxon>
        <taxon>Actinomycetota</taxon>
        <taxon>Actinomycetes</taxon>
        <taxon>Frankiales</taxon>
        <taxon>Frankiaceae</taxon>
        <taxon>Frankia</taxon>
    </lineage>
</organism>
<dbReference type="InterPro" id="IPR019719">
    <property type="entry name" value="DUF2599"/>
</dbReference>
<accession>Q0RJG3</accession>
<gene>
    <name evidence="2" type="ordered locus">FRAAL3706</name>
</gene>
<feature type="region of interest" description="Disordered" evidence="1">
    <location>
        <begin position="19"/>
        <end position="57"/>
    </location>
</feature>
<evidence type="ECO:0000313" key="3">
    <source>
        <dbReference type="Proteomes" id="UP000000657"/>
    </source>
</evidence>
<sequence>MAGIMVIGLLAGCHSGAGADGPTRADAAARPAPAATTPAPSTPAPSTPAAAAAPTRPAAAAPAATTPYCGASRYVEEIVVEQWADGRLRISVRPTSAARHAERREATDAIWTAIGGCVTTLPALGRDVTDSLHAQLTCHQDLALIPALGGGRGYATGDTYDLESWRPLMRPNSMSTWISTRCGNTLGTDPAGPPARVYRPDGVAPRHTGAGEHA</sequence>
<feature type="compositionally biased region" description="Low complexity" evidence="1">
    <location>
        <begin position="20"/>
        <end position="39"/>
    </location>
</feature>
<dbReference type="Proteomes" id="UP000000657">
    <property type="component" value="Chromosome"/>
</dbReference>
<reference evidence="2 3" key="1">
    <citation type="journal article" date="2007" name="Genome Res.">
        <title>Genome characteristics of facultatively symbiotic Frankia sp. strains reflect host range and host plant biogeography.</title>
        <authorList>
            <person name="Normand P."/>
            <person name="Lapierre P."/>
            <person name="Tisa L.S."/>
            <person name="Gogarten J.P."/>
            <person name="Alloisio N."/>
            <person name="Bagnarol E."/>
            <person name="Bassi C.A."/>
            <person name="Berry A.M."/>
            <person name="Bickhart D.M."/>
            <person name="Choisne N."/>
            <person name="Couloux A."/>
            <person name="Cournoyer B."/>
            <person name="Cruveiller S."/>
            <person name="Daubin V."/>
            <person name="Demange N."/>
            <person name="Francino M.P."/>
            <person name="Goltsman E."/>
            <person name="Huang Y."/>
            <person name="Kopp O.R."/>
            <person name="Labarre L."/>
            <person name="Lapidus A."/>
            <person name="Lavire C."/>
            <person name="Marechal J."/>
            <person name="Martinez M."/>
            <person name="Mastronunzio J.E."/>
            <person name="Mullin B.C."/>
            <person name="Niemann J."/>
            <person name="Pujic P."/>
            <person name="Rawnsley T."/>
            <person name="Rouy Z."/>
            <person name="Schenowitz C."/>
            <person name="Sellstedt A."/>
            <person name="Tavares F."/>
            <person name="Tomkins J.P."/>
            <person name="Vallenet D."/>
            <person name="Valverde C."/>
            <person name="Wall L.G."/>
            <person name="Wang Y."/>
            <person name="Medigue C."/>
            <person name="Benson D.R."/>
        </authorList>
    </citation>
    <scope>NUCLEOTIDE SEQUENCE [LARGE SCALE GENOMIC DNA]</scope>
    <source>
        <strain evidence="3">DSM 45986 / CECT 9034 / ACN14a</strain>
    </source>
</reference>